<feature type="binding site" evidence="14">
    <location>
        <position position="413"/>
    </location>
    <ligand>
        <name>S-adenosyl-L-methionine</name>
        <dbReference type="ChEBI" id="CHEBI:59789"/>
    </ligand>
</feature>
<dbReference type="PANTHER" id="PTHR45790:SF1">
    <property type="entry name" value="SIROHEME SYNTHASE"/>
    <property type="match status" value="1"/>
</dbReference>
<evidence type="ECO:0000256" key="5">
    <source>
        <dbReference type="ARBA" id="ARBA00022679"/>
    </source>
</evidence>
<dbReference type="PANTHER" id="PTHR45790">
    <property type="entry name" value="SIROHEME SYNTHASE-RELATED"/>
    <property type="match status" value="1"/>
</dbReference>
<keyword evidence="9 14" id="KW-0456">Lyase</keyword>
<dbReference type="SUPFAM" id="SSF53790">
    <property type="entry name" value="Tetrapyrrole methylase"/>
    <property type="match status" value="1"/>
</dbReference>
<dbReference type="InterPro" id="IPR036291">
    <property type="entry name" value="NAD(P)-bd_dom_sf"/>
</dbReference>
<feature type="domain" description="Siroheme synthase central" evidence="19">
    <location>
        <begin position="148"/>
        <end position="173"/>
    </location>
</feature>
<dbReference type="Gene3D" id="3.40.50.720">
    <property type="entry name" value="NAD(P)-binding Rossmann-like Domain"/>
    <property type="match status" value="1"/>
</dbReference>
<dbReference type="Pfam" id="PF00590">
    <property type="entry name" value="TP_methylase"/>
    <property type="match status" value="1"/>
</dbReference>
<dbReference type="CDD" id="cd11642">
    <property type="entry name" value="SUMT"/>
    <property type="match status" value="1"/>
</dbReference>
<evidence type="ECO:0000256" key="10">
    <source>
        <dbReference type="ARBA" id="ARBA00023244"/>
    </source>
</evidence>
<dbReference type="InterPro" id="IPR006367">
    <property type="entry name" value="Sirohaem_synthase_N"/>
</dbReference>
<dbReference type="Proteomes" id="UP001499959">
    <property type="component" value="Unassembled WGS sequence"/>
</dbReference>
<dbReference type="NCBIfam" id="TIGR01470">
    <property type="entry name" value="cysG_Nterm"/>
    <property type="match status" value="1"/>
</dbReference>
<proteinExistence type="inferred from homology"/>
<dbReference type="EC" id="2.1.1.107" evidence="14"/>
<evidence type="ECO:0000256" key="11">
    <source>
        <dbReference type="ARBA" id="ARBA00023268"/>
    </source>
</evidence>
<evidence type="ECO:0000256" key="4">
    <source>
        <dbReference type="ARBA" id="ARBA00022603"/>
    </source>
</evidence>
<dbReference type="SUPFAM" id="SSF75615">
    <property type="entry name" value="Siroheme synthase middle domains-like"/>
    <property type="match status" value="1"/>
</dbReference>
<evidence type="ECO:0000256" key="1">
    <source>
        <dbReference type="ARBA" id="ARBA00005010"/>
    </source>
</evidence>
<feature type="active site" description="Proton acceptor" evidence="14">
    <location>
        <position position="278"/>
    </location>
</feature>
<evidence type="ECO:0000313" key="20">
    <source>
        <dbReference type="EMBL" id="GAA4792063.1"/>
    </source>
</evidence>
<evidence type="ECO:0000256" key="7">
    <source>
        <dbReference type="ARBA" id="ARBA00023002"/>
    </source>
</evidence>
<evidence type="ECO:0000259" key="18">
    <source>
        <dbReference type="Pfam" id="PF10414"/>
    </source>
</evidence>
<dbReference type="SUPFAM" id="SSF51735">
    <property type="entry name" value="NAD(P)-binding Rossmann-fold domains"/>
    <property type="match status" value="1"/>
</dbReference>
<dbReference type="PROSITE" id="PS00840">
    <property type="entry name" value="SUMT_2"/>
    <property type="match status" value="1"/>
</dbReference>
<feature type="binding site" evidence="14">
    <location>
        <begin position="361"/>
        <end position="362"/>
    </location>
    <ligand>
        <name>S-adenosyl-L-methionine</name>
        <dbReference type="ChEBI" id="CHEBI:59789"/>
    </ligand>
</feature>
<dbReference type="RefSeq" id="WP_345302869.1">
    <property type="nucleotide sequence ID" value="NZ_BAABJE010000007.1"/>
</dbReference>
<evidence type="ECO:0000256" key="9">
    <source>
        <dbReference type="ARBA" id="ARBA00023239"/>
    </source>
</evidence>
<evidence type="ECO:0000256" key="13">
    <source>
        <dbReference type="ARBA" id="ARBA00047561"/>
    </source>
</evidence>
<comment type="pathway">
    <text evidence="1 14">Porphyrin-containing compound metabolism; siroheme biosynthesis; sirohydrochlorin from precorrin-2: step 1/1.</text>
</comment>
<dbReference type="HAMAP" id="MF_01646">
    <property type="entry name" value="Siroheme_synth"/>
    <property type="match status" value="1"/>
</dbReference>
<dbReference type="Pfam" id="PF10414">
    <property type="entry name" value="CysG_dimeriser"/>
    <property type="match status" value="1"/>
</dbReference>
<protein>
    <recommendedName>
        <fullName evidence="14">Siroheme synthase</fullName>
    </recommendedName>
    <domain>
        <recommendedName>
            <fullName evidence="14">Uroporphyrinogen-III C-methyltransferase</fullName>
            <shortName evidence="14">Urogen III methylase</shortName>
            <ecNumber evidence="14">2.1.1.107</ecNumber>
        </recommendedName>
        <alternativeName>
            <fullName evidence="14">SUMT</fullName>
        </alternativeName>
        <alternativeName>
            <fullName evidence="14">Uroporphyrinogen III methylase</fullName>
            <shortName evidence="14">UROM</shortName>
        </alternativeName>
    </domain>
    <domain>
        <recommendedName>
            <fullName evidence="14">Precorrin-2 dehydrogenase</fullName>
            <ecNumber evidence="14">1.3.1.76</ecNumber>
        </recommendedName>
    </domain>
    <domain>
        <recommendedName>
            <fullName evidence="14">Sirohydrochlorin ferrochelatase</fullName>
            <ecNumber evidence="14">4.99.1.4</ecNumber>
        </recommendedName>
    </domain>
</protein>
<dbReference type="InterPro" id="IPR014776">
    <property type="entry name" value="4pyrrole_Mease_sub2"/>
</dbReference>
<comment type="pathway">
    <text evidence="14">Cofactor biosynthesis; adenosylcobalamin biosynthesis; precorrin-2 from uroporphyrinogen III: step 1/1.</text>
</comment>
<keyword evidence="7 14" id="KW-0560">Oxidoreductase</keyword>
<keyword evidence="11 14" id="KW-0511">Multifunctional enzyme</keyword>
<dbReference type="PROSITE" id="PS00839">
    <property type="entry name" value="SUMT_1"/>
    <property type="match status" value="1"/>
</dbReference>
<dbReference type="EMBL" id="BAABJE010000007">
    <property type="protein sequence ID" value="GAA4792063.1"/>
    <property type="molecule type" value="Genomic_DNA"/>
</dbReference>
<feature type="modified residue" description="Phosphoserine" evidence="14">
    <location>
        <position position="157"/>
    </location>
</feature>
<dbReference type="InterPro" id="IPR035996">
    <property type="entry name" value="4pyrrol_Methylase_sf"/>
</dbReference>
<feature type="binding site" evidence="14">
    <location>
        <position position="442"/>
    </location>
    <ligand>
        <name>S-adenosyl-L-methionine</name>
        <dbReference type="ChEBI" id="CHEBI:59789"/>
    </ligand>
</feature>
<dbReference type="Pfam" id="PF14824">
    <property type="entry name" value="Sirohm_synth_M"/>
    <property type="match status" value="1"/>
</dbReference>
<evidence type="ECO:0000256" key="8">
    <source>
        <dbReference type="ARBA" id="ARBA00023027"/>
    </source>
</evidence>
<keyword evidence="3 14" id="KW-0169">Cobalamin biosynthesis</keyword>
<dbReference type="NCBIfam" id="NF007922">
    <property type="entry name" value="PRK10637.1"/>
    <property type="match status" value="1"/>
</dbReference>
<keyword evidence="6 14" id="KW-0949">S-adenosyl-L-methionine</keyword>
<dbReference type="Gene3D" id="3.30.950.10">
    <property type="entry name" value="Methyltransferase, Cobalt-precorrin-4 Transmethylase, Domain 2"/>
    <property type="match status" value="1"/>
</dbReference>
<keyword evidence="5 14" id="KW-0808">Transferase</keyword>
<reference evidence="21" key="1">
    <citation type="journal article" date="2019" name="Int. J. Syst. Evol. Microbiol.">
        <title>The Global Catalogue of Microorganisms (GCM) 10K type strain sequencing project: providing services to taxonomists for standard genome sequencing and annotation.</title>
        <authorList>
            <consortium name="The Broad Institute Genomics Platform"/>
            <consortium name="The Broad Institute Genome Sequencing Center for Infectious Disease"/>
            <person name="Wu L."/>
            <person name="Ma J."/>
        </authorList>
    </citation>
    <scope>NUCLEOTIDE SEQUENCE [LARGE SCALE GENOMIC DNA]</scope>
    <source>
        <strain evidence="21">JCM 18204</strain>
    </source>
</reference>
<feature type="compositionally biased region" description="Basic and acidic residues" evidence="16">
    <location>
        <begin position="15"/>
        <end position="26"/>
    </location>
</feature>
<comment type="similarity">
    <text evidence="14">In the N-terminal section; belongs to the precorrin-2 dehydrogenase / sirohydrochlorin ferrochelatase family.</text>
</comment>
<dbReference type="InterPro" id="IPR050161">
    <property type="entry name" value="Siro_Cobalamin_biosynth"/>
</dbReference>
<comment type="similarity">
    <text evidence="14">In the C-terminal section; belongs to the precorrin methyltransferase family.</text>
</comment>
<feature type="binding site" evidence="14">
    <location>
        <begin position="51"/>
        <end position="52"/>
    </location>
    <ligand>
        <name>NAD(+)</name>
        <dbReference type="ChEBI" id="CHEBI:57540"/>
    </ligand>
</feature>
<comment type="function">
    <text evidence="14">Multifunctional enzyme that catalyzes the SAM-dependent methylations of uroporphyrinogen III at position C-2 and C-7 to form precorrin-2 via precorrin-1. Then it catalyzes the NAD-dependent ring dehydrogenation of precorrin-2 to yield sirohydrochlorin. Finally, it catalyzes the ferrochelation of sirohydrochlorin to yield siroheme.</text>
</comment>
<comment type="catalytic activity">
    <reaction evidence="14">
        <text>siroheme + 2 H(+) = sirohydrochlorin + Fe(2+)</text>
        <dbReference type="Rhea" id="RHEA:24360"/>
        <dbReference type="ChEBI" id="CHEBI:15378"/>
        <dbReference type="ChEBI" id="CHEBI:29033"/>
        <dbReference type="ChEBI" id="CHEBI:58351"/>
        <dbReference type="ChEBI" id="CHEBI:60052"/>
        <dbReference type="EC" id="4.99.1.4"/>
    </reaction>
</comment>
<feature type="binding site" evidence="14">
    <location>
        <begin position="331"/>
        <end position="333"/>
    </location>
    <ligand>
        <name>S-adenosyl-L-methionine</name>
        <dbReference type="ChEBI" id="CHEBI:59789"/>
    </ligand>
</feature>
<dbReference type="InterPro" id="IPR037115">
    <property type="entry name" value="Sirohaem_synt_dimer_dom_sf"/>
</dbReference>
<keyword evidence="10 14" id="KW-0627">Porphyrin biosynthesis</keyword>
<comment type="pathway">
    <text evidence="14">Cofactor biosynthesis; adenosylcobalamin biosynthesis; sirohydrochlorin from precorrin-2: step 1/1.</text>
</comment>
<dbReference type="PIRSF" id="PIRSF036426">
    <property type="entry name" value="Sirohaem_synth"/>
    <property type="match status" value="1"/>
</dbReference>
<evidence type="ECO:0000256" key="2">
    <source>
        <dbReference type="ARBA" id="ARBA00005879"/>
    </source>
</evidence>
<gene>
    <name evidence="14 20" type="primary">cysG</name>
    <name evidence="20" type="ORF">GCM10023307_16740</name>
</gene>
<feature type="domain" description="Sirohaem synthase dimerisation" evidence="18">
    <location>
        <begin position="179"/>
        <end position="236"/>
    </location>
</feature>
<sequence>MPEAQPHANTPHPADPAREDATRTEDAGTSPLFPAFLDLRGRPVLVVGGGAVARRKIAALLPTGARVRVGAPEFSPEVAAWAAEGRIELLTGRFEPAWLDDVWLAIAATDDPDANRAVATAAEARRIWANVVDDAPLCSFQVPARIERGPLQIAISSGGGAPMLARHLREKLETDLDESLGALGDLLVRHRHRIRMRIPDTGVRRRFFDAVLRSDVQSLLRRGDAAAGEQRLLALLEASADLNARGRVALVGAGPGDAGLLTLRGLRLLNEADVILHDRLVSADVLELARRDAERIEVGKEAGHHHVPQEGIHALMLEHARAGRRVVRLKGGDGFIFGRGGEELEFLRAHDIDFEVVPGITAALACAAYAGIPLTHRDHAQSVRFVTAHGKQEDDGLDWAGFAREKQTLAFYMGVSGLERVRARLLAHGRAASTPCALVENGSRAGQRVVVGTLDDLPECARRHDIRSPALLFVGEVAALAARLHWFGDAPLVAEARAADVPDAAAALAEAA</sequence>
<dbReference type="InterPro" id="IPR000878">
    <property type="entry name" value="4pyrrol_Mease"/>
</dbReference>
<evidence type="ECO:0000256" key="16">
    <source>
        <dbReference type="SAM" id="MobiDB-lite"/>
    </source>
</evidence>
<feature type="binding site" evidence="14">
    <location>
        <position position="255"/>
    </location>
    <ligand>
        <name>S-adenosyl-L-methionine</name>
        <dbReference type="ChEBI" id="CHEBI:59789"/>
    </ligand>
</feature>
<feature type="region of interest" description="Uroporphyrinogen-III C-methyltransferase" evidence="14">
    <location>
        <begin position="246"/>
        <end position="512"/>
    </location>
</feature>
<dbReference type="InterPro" id="IPR028281">
    <property type="entry name" value="Sirohaem_synthase_central"/>
</dbReference>
<feature type="binding site" evidence="14">
    <location>
        <position position="336"/>
    </location>
    <ligand>
        <name>S-adenosyl-L-methionine</name>
        <dbReference type="ChEBI" id="CHEBI:59789"/>
    </ligand>
</feature>
<name>A0ABP9B8Q3_9GAMM</name>
<dbReference type="NCBIfam" id="NF004790">
    <property type="entry name" value="PRK06136.1"/>
    <property type="match status" value="1"/>
</dbReference>
<comment type="caution">
    <text evidence="20">The sequence shown here is derived from an EMBL/GenBank/DDBJ whole genome shotgun (WGS) entry which is preliminary data.</text>
</comment>
<dbReference type="Gene3D" id="1.10.8.210">
    <property type="entry name" value="Sirohaem synthase, dimerisation domain"/>
    <property type="match status" value="1"/>
</dbReference>
<feature type="region of interest" description="Precorrin-2 dehydrogenase / sirohydrochlorin ferrochelatase" evidence="14">
    <location>
        <begin position="1"/>
        <end position="232"/>
    </location>
</feature>
<feature type="domain" description="Tetrapyrrole methylase" evidence="17">
    <location>
        <begin position="248"/>
        <end position="457"/>
    </location>
</feature>
<keyword evidence="4 14" id="KW-0489">Methyltransferase</keyword>
<accession>A0ABP9B8Q3</accession>
<keyword evidence="21" id="KW-1185">Reference proteome</keyword>
<dbReference type="InterPro" id="IPR019478">
    <property type="entry name" value="Sirohaem_synthase_dimer_dom"/>
</dbReference>
<evidence type="ECO:0000256" key="6">
    <source>
        <dbReference type="ARBA" id="ARBA00022691"/>
    </source>
</evidence>
<dbReference type="NCBIfam" id="TIGR01469">
    <property type="entry name" value="cobA_cysG_Cterm"/>
    <property type="match status" value="1"/>
</dbReference>
<dbReference type="EC" id="1.3.1.76" evidence="14"/>
<feature type="binding site" evidence="14">
    <location>
        <begin position="72"/>
        <end position="73"/>
    </location>
    <ligand>
        <name>NAD(+)</name>
        <dbReference type="ChEBI" id="CHEBI:57540"/>
    </ligand>
</feature>
<keyword evidence="8 14" id="KW-0520">NAD</keyword>
<comment type="pathway">
    <text evidence="12 14">Porphyrin-containing compound metabolism; siroheme biosynthesis; precorrin-2 from uroporphyrinogen III: step 1/1.</text>
</comment>
<evidence type="ECO:0000256" key="3">
    <source>
        <dbReference type="ARBA" id="ARBA00022573"/>
    </source>
</evidence>
<evidence type="ECO:0000256" key="14">
    <source>
        <dbReference type="HAMAP-Rule" id="MF_01646"/>
    </source>
</evidence>
<comment type="catalytic activity">
    <reaction evidence="13 14">
        <text>precorrin-2 + NAD(+) = sirohydrochlorin + NADH + 2 H(+)</text>
        <dbReference type="Rhea" id="RHEA:15613"/>
        <dbReference type="ChEBI" id="CHEBI:15378"/>
        <dbReference type="ChEBI" id="CHEBI:57540"/>
        <dbReference type="ChEBI" id="CHEBI:57945"/>
        <dbReference type="ChEBI" id="CHEBI:58351"/>
        <dbReference type="ChEBI" id="CHEBI:58827"/>
        <dbReference type="EC" id="1.3.1.76"/>
    </reaction>
</comment>
<dbReference type="InterPro" id="IPR012409">
    <property type="entry name" value="Sirohaem_synth"/>
</dbReference>
<dbReference type="InterPro" id="IPR014777">
    <property type="entry name" value="4pyrrole_Mease_sub1"/>
</dbReference>
<feature type="region of interest" description="Disordered" evidence="16">
    <location>
        <begin position="1"/>
        <end position="27"/>
    </location>
</feature>
<evidence type="ECO:0000259" key="19">
    <source>
        <dbReference type="Pfam" id="PF14824"/>
    </source>
</evidence>
<evidence type="ECO:0000256" key="15">
    <source>
        <dbReference type="RuleBase" id="RU003960"/>
    </source>
</evidence>
<comment type="similarity">
    <text evidence="2 15">Belongs to the precorrin methyltransferase family.</text>
</comment>
<comment type="catalytic activity">
    <reaction evidence="14">
        <text>uroporphyrinogen III + 2 S-adenosyl-L-methionine = precorrin-2 + 2 S-adenosyl-L-homocysteine + H(+)</text>
        <dbReference type="Rhea" id="RHEA:32459"/>
        <dbReference type="ChEBI" id="CHEBI:15378"/>
        <dbReference type="ChEBI" id="CHEBI:57308"/>
        <dbReference type="ChEBI" id="CHEBI:57856"/>
        <dbReference type="ChEBI" id="CHEBI:58827"/>
        <dbReference type="ChEBI" id="CHEBI:59789"/>
        <dbReference type="EC" id="2.1.1.107"/>
    </reaction>
</comment>
<dbReference type="InterPro" id="IPR003043">
    <property type="entry name" value="Uropor_MeTrfase_CS"/>
</dbReference>
<dbReference type="Gene3D" id="3.30.160.110">
    <property type="entry name" value="Siroheme synthase, domain 2"/>
    <property type="match status" value="1"/>
</dbReference>
<organism evidence="20 21">
    <name type="scientific">Lysobacter hankyongensis</name>
    <dbReference type="NCBI Taxonomy" id="1176535"/>
    <lineage>
        <taxon>Bacteria</taxon>
        <taxon>Pseudomonadati</taxon>
        <taxon>Pseudomonadota</taxon>
        <taxon>Gammaproteobacteria</taxon>
        <taxon>Lysobacterales</taxon>
        <taxon>Lysobacteraceae</taxon>
        <taxon>Lysobacter</taxon>
    </lineage>
</organism>
<evidence type="ECO:0000313" key="21">
    <source>
        <dbReference type="Proteomes" id="UP001499959"/>
    </source>
</evidence>
<dbReference type="Gene3D" id="3.40.1010.10">
    <property type="entry name" value="Cobalt-precorrin-4 Transmethylase, Domain 1"/>
    <property type="match status" value="1"/>
</dbReference>
<feature type="active site" description="Proton donor" evidence="14">
    <location>
        <position position="300"/>
    </location>
</feature>
<dbReference type="EC" id="4.99.1.4" evidence="14"/>
<dbReference type="Pfam" id="PF13241">
    <property type="entry name" value="NAD_binding_7"/>
    <property type="match status" value="1"/>
</dbReference>
<dbReference type="InterPro" id="IPR006366">
    <property type="entry name" value="CobA/CysG_C"/>
</dbReference>
<comment type="pathway">
    <text evidence="14">Porphyrin-containing compound metabolism; siroheme biosynthesis; siroheme from sirohydrochlorin: step 1/1.</text>
</comment>
<keyword evidence="14" id="KW-0597">Phosphoprotein</keyword>
<evidence type="ECO:0000259" key="17">
    <source>
        <dbReference type="Pfam" id="PF00590"/>
    </source>
</evidence>
<evidence type="ECO:0000256" key="12">
    <source>
        <dbReference type="ARBA" id="ARBA00025705"/>
    </source>
</evidence>